<gene>
    <name evidence="1" type="ORF">BKA15_001691</name>
</gene>
<organism evidence="1 2">
    <name type="scientific">Microlunatus parietis</name>
    <dbReference type="NCBI Taxonomy" id="682979"/>
    <lineage>
        <taxon>Bacteria</taxon>
        <taxon>Bacillati</taxon>
        <taxon>Actinomycetota</taxon>
        <taxon>Actinomycetes</taxon>
        <taxon>Propionibacteriales</taxon>
        <taxon>Propionibacteriaceae</taxon>
        <taxon>Microlunatus</taxon>
    </lineage>
</organism>
<sequence>MIPLSSVAIIGAGPNGLAAAVTLARAGLDVTVYEAADRPGGGTRTAELIEPGSWHDVCSAVHPGALASPFFRRFGLAERVDFVTPEIAYGQPRAGRAAVLAYSDLATTVDRLGRDGAGWRRVFRPLTDRFAAITELTSDHPLLAPRRPGAAITFGLRAAGQWQPVRAARLLGGDAADLFSGVAGHASQPLSALSTTLTGLTLATYAHTVGWPIPVGGSYKITEALVRDLEGHGGKVITGQRVRSVSELPPVDAMIFDTSVWDLITIAGSLLPGSYRRRAARFRPGPAVGKVDFLLSEPVPWRDPELGRASTVHLSGTAGELATAELAVHRGRIPEHPMVLASEPTRFDHGRAPAGRHVLWAYAHLPNGCTVDPTPIVTAELERHAPGFTETIIASTARTAADAERENPNYLGGDIYAGALTTAQTLARPMLTANPWRIGRTDCYLCSSATAPGPGVHGMGGYRAALAALRGTFGHRADVDLAP</sequence>
<keyword evidence="2" id="KW-1185">Reference proteome</keyword>
<evidence type="ECO:0000313" key="1">
    <source>
        <dbReference type="EMBL" id="NYE70362.1"/>
    </source>
</evidence>
<dbReference type="PANTHER" id="PTHR10668">
    <property type="entry name" value="PHYTOENE DEHYDROGENASE"/>
    <property type="match status" value="1"/>
</dbReference>
<reference evidence="1 2" key="1">
    <citation type="submission" date="2020-07" db="EMBL/GenBank/DDBJ databases">
        <title>Sequencing the genomes of 1000 actinobacteria strains.</title>
        <authorList>
            <person name="Klenk H.-P."/>
        </authorList>
    </citation>
    <scope>NUCLEOTIDE SEQUENCE [LARGE SCALE GENOMIC DNA]</scope>
    <source>
        <strain evidence="1 2">DSM 22083</strain>
    </source>
</reference>
<name>A0A7Y9I543_9ACTN</name>
<dbReference type="AlphaFoldDB" id="A0A7Y9I543"/>
<evidence type="ECO:0000313" key="2">
    <source>
        <dbReference type="Proteomes" id="UP000569914"/>
    </source>
</evidence>
<protein>
    <submittedName>
        <fullName evidence="1">Phytoene dehydrogenase-like protein</fullName>
    </submittedName>
</protein>
<accession>A0A7Y9I543</accession>
<dbReference type="Gene3D" id="3.50.50.60">
    <property type="entry name" value="FAD/NAD(P)-binding domain"/>
    <property type="match status" value="2"/>
</dbReference>
<dbReference type="InterPro" id="IPR036188">
    <property type="entry name" value="FAD/NAD-bd_sf"/>
</dbReference>
<proteinExistence type="predicted"/>
<dbReference type="PANTHER" id="PTHR10668:SF105">
    <property type="entry name" value="DEHYDROGENASE-RELATED"/>
    <property type="match status" value="1"/>
</dbReference>
<dbReference type="Proteomes" id="UP000569914">
    <property type="component" value="Unassembled WGS sequence"/>
</dbReference>
<dbReference type="RefSeq" id="WP_218871129.1">
    <property type="nucleotide sequence ID" value="NZ_JACCBU010000001.1"/>
</dbReference>
<dbReference type="PRINTS" id="PR00419">
    <property type="entry name" value="ADXRDTASE"/>
</dbReference>
<comment type="caution">
    <text evidence="1">The sequence shown here is derived from an EMBL/GenBank/DDBJ whole genome shotgun (WGS) entry which is preliminary data.</text>
</comment>
<dbReference type="EMBL" id="JACCBU010000001">
    <property type="protein sequence ID" value="NYE70362.1"/>
    <property type="molecule type" value="Genomic_DNA"/>
</dbReference>
<dbReference type="SUPFAM" id="SSF51905">
    <property type="entry name" value="FAD/NAD(P)-binding domain"/>
    <property type="match status" value="1"/>
</dbReference>
<dbReference type="Pfam" id="PF13450">
    <property type="entry name" value="NAD_binding_8"/>
    <property type="match status" value="1"/>
</dbReference>